<dbReference type="OrthoDB" id="1725273at2759"/>
<dbReference type="KEGG" id="cqi:110717589"/>
<dbReference type="OMA" id="TWMVNED"/>
<organism evidence="3 4">
    <name type="scientific">Chenopodium quinoa</name>
    <name type="common">Quinoa</name>
    <dbReference type="NCBI Taxonomy" id="63459"/>
    <lineage>
        <taxon>Eukaryota</taxon>
        <taxon>Viridiplantae</taxon>
        <taxon>Streptophyta</taxon>
        <taxon>Embryophyta</taxon>
        <taxon>Tracheophyta</taxon>
        <taxon>Spermatophyta</taxon>
        <taxon>Magnoliopsida</taxon>
        <taxon>eudicotyledons</taxon>
        <taxon>Gunneridae</taxon>
        <taxon>Pentapetalae</taxon>
        <taxon>Caryophyllales</taxon>
        <taxon>Chenopodiaceae</taxon>
        <taxon>Chenopodioideae</taxon>
        <taxon>Atripliceae</taxon>
        <taxon>Chenopodium</taxon>
    </lineage>
</organism>
<dbReference type="EnsemblPlants" id="AUR62032633-RA">
    <property type="protein sequence ID" value="AUR62032633-RA:cds"/>
    <property type="gene ID" value="AUR62032633"/>
</dbReference>
<dbReference type="AlphaFoldDB" id="A0A803MMY2"/>
<dbReference type="Pfam" id="PF05678">
    <property type="entry name" value="VQ"/>
    <property type="match status" value="1"/>
</dbReference>
<accession>A0A803MMY2</accession>
<sequence>MDIHSLAQHQRQQQLLVKGKRSKKSSENKGMTKKLFKKVEAMKVVYISTPMKVTTSASKFRAIVQELTGRESDVVNIMETSGGNDTWMVNEDHIINVNTAEVTKNYADNTNESTSVPVIVDNMNGSSPSVCSSEEFDGVFVKGQDSNFGVFDHTSFLYDQFFHQLDVLGGY</sequence>
<name>A0A803MMY2_CHEQI</name>
<reference evidence="3" key="1">
    <citation type="journal article" date="2017" name="Nature">
        <title>The genome of Chenopodium quinoa.</title>
        <authorList>
            <person name="Jarvis D.E."/>
            <person name="Ho Y.S."/>
            <person name="Lightfoot D.J."/>
            <person name="Schmoeckel S.M."/>
            <person name="Li B."/>
            <person name="Borm T.J.A."/>
            <person name="Ohyanagi H."/>
            <person name="Mineta K."/>
            <person name="Michell C.T."/>
            <person name="Saber N."/>
            <person name="Kharbatia N.M."/>
            <person name="Rupper R.R."/>
            <person name="Sharp A.R."/>
            <person name="Dally N."/>
            <person name="Boughton B.A."/>
            <person name="Woo Y.H."/>
            <person name="Gao G."/>
            <person name="Schijlen E.G.W.M."/>
            <person name="Guo X."/>
            <person name="Momin A.A."/>
            <person name="Negrao S."/>
            <person name="Al-Babili S."/>
            <person name="Gehring C."/>
            <person name="Roessner U."/>
            <person name="Jung C."/>
            <person name="Murphy K."/>
            <person name="Arold S.T."/>
            <person name="Gojobori T."/>
            <person name="van der Linden C.G."/>
            <person name="van Loo E.N."/>
            <person name="Jellen E.N."/>
            <person name="Maughan P.J."/>
            <person name="Tester M."/>
        </authorList>
    </citation>
    <scope>NUCLEOTIDE SEQUENCE [LARGE SCALE GENOMIC DNA]</scope>
    <source>
        <strain evidence="3">cv. PI 614886</strain>
    </source>
</reference>
<protein>
    <recommendedName>
        <fullName evidence="2">VQ domain-containing protein</fullName>
    </recommendedName>
</protein>
<feature type="domain" description="VQ" evidence="2">
    <location>
        <begin position="47"/>
        <end position="73"/>
    </location>
</feature>
<proteinExistence type="predicted"/>
<dbReference type="PANTHER" id="PTHR33624:SF2">
    <property type="entry name" value="SIGMA FACTOR BINDING PROTEIN 1, CHLOROPLASTIC"/>
    <property type="match status" value="1"/>
</dbReference>
<evidence type="ECO:0000256" key="1">
    <source>
        <dbReference type="SAM" id="MobiDB-lite"/>
    </source>
</evidence>
<keyword evidence="4" id="KW-1185">Reference proteome</keyword>
<dbReference type="GeneID" id="110717589"/>
<feature type="region of interest" description="Disordered" evidence="1">
    <location>
        <begin position="1"/>
        <end position="31"/>
    </location>
</feature>
<evidence type="ECO:0000313" key="4">
    <source>
        <dbReference type="Proteomes" id="UP000596660"/>
    </source>
</evidence>
<dbReference type="InterPro" id="IPR008889">
    <property type="entry name" value="VQ"/>
</dbReference>
<dbReference type="Gramene" id="AUR62032633-RA">
    <property type="protein sequence ID" value="AUR62032633-RA:cds"/>
    <property type="gene ID" value="AUR62032633"/>
</dbReference>
<dbReference type="InterPro" id="IPR039335">
    <property type="entry name" value="SIB1/2"/>
</dbReference>
<gene>
    <name evidence="3" type="primary">LOC110717589</name>
</gene>
<evidence type="ECO:0000259" key="2">
    <source>
        <dbReference type="Pfam" id="PF05678"/>
    </source>
</evidence>
<dbReference type="RefSeq" id="XP_021752027.1">
    <property type="nucleotide sequence ID" value="XM_021896335.1"/>
</dbReference>
<dbReference type="PANTHER" id="PTHR33624">
    <property type="entry name" value="SIGMA FACTOR BINDING PROTEIN 1, CHLOROPLASTIC"/>
    <property type="match status" value="1"/>
</dbReference>
<dbReference type="Proteomes" id="UP000596660">
    <property type="component" value="Unplaced"/>
</dbReference>
<reference evidence="3" key="2">
    <citation type="submission" date="2021-03" db="UniProtKB">
        <authorList>
            <consortium name="EnsemblPlants"/>
        </authorList>
    </citation>
    <scope>IDENTIFICATION</scope>
</reference>
<evidence type="ECO:0000313" key="3">
    <source>
        <dbReference type="EnsemblPlants" id="AUR62032633-RA:cds"/>
    </source>
</evidence>